<evidence type="ECO:0000313" key="4">
    <source>
        <dbReference type="EMBL" id="KAL2273605.1"/>
    </source>
</evidence>
<evidence type="ECO:0000256" key="1">
    <source>
        <dbReference type="ARBA" id="ARBA00008858"/>
    </source>
</evidence>
<evidence type="ECO:0000256" key="3">
    <source>
        <dbReference type="SAM" id="Phobius"/>
    </source>
</evidence>
<evidence type="ECO:0000256" key="2">
    <source>
        <dbReference type="ARBA" id="ARBA00014286"/>
    </source>
</evidence>
<dbReference type="PANTHER" id="PTHR31571:SF1">
    <property type="entry name" value="ALTERED INHERITANCE OF MITOCHONDRIA PROTEIN 6"/>
    <property type="match status" value="1"/>
</dbReference>
<dbReference type="EMBL" id="JBAWTH010000178">
    <property type="protein sequence ID" value="KAL2273605.1"/>
    <property type="molecule type" value="Genomic_DNA"/>
</dbReference>
<feature type="transmembrane region" description="Helical" evidence="3">
    <location>
        <begin position="372"/>
        <end position="394"/>
    </location>
</feature>
<sequence>MNTDTIRVCAAWTVGSLVVISFIFVLTFLVKPSSIDVIPHDFISTNPVKTNSQPIGGEQRWLDDLSHTVKPRACHSHNDYLRPYPLFSALAAGCSSVEADVWLTEDGTDLLVGHDEPSLASDRNLTSMYLDPLLSILDSVNAASEGTTGAETAQPSGVFRTEPNATLVLLIDVKTRSSDTWPLVVEQLSALRDKRYLTRYEDGGLMSGPITVVGSGNIVSDHSVFTSIGADPNRLFDEYHDSFLDAPLTSLPQAINTSQYSSFIPSSPDGLNQEWSNKTAYYASDSFKATIGSVITGFSPSQLSTLRTQIATAERLGLKSRYWDTPDWPVGYRDYVWGVLEREGVGMLNVDDLEGAARGGWNAAGQAWARDAAWMVSIGVWAICCGIAVVALGWKRRRPRMSPKTNREAHLLLIKNWRHIPPPKIFLDEPSVAAETS</sequence>
<dbReference type="Proteomes" id="UP001600888">
    <property type="component" value="Unassembled WGS sequence"/>
</dbReference>
<keyword evidence="3" id="KW-0472">Membrane</keyword>
<accession>A0ABR4DTA4</accession>
<dbReference type="InterPro" id="IPR051236">
    <property type="entry name" value="HAT_RTT109-like"/>
</dbReference>
<dbReference type="PANTHER" id="PTHR31571">
    <property type="entry name" value="ALTERED INHERITANCE OF MITOCHONDRIA PROTEIN 6"/>
    <property type="match status" value="1"/>
</dbReference>
<organism evidence="4 5">
    <name type="scientific">Diaporthe vaccinii</name>
    <dbReference type="NCBI Taxonomy" id="105482"/>
    <lineage>
        <taxon>Eukaryota</taxon>
        <taxon>Fungi</taxon>
        <taxon>Dikarya</taxon>
        <taxon>Ascomycota</taxon>
        <taxon>Pezizomycotina</taxon>
        <taxon>Sordariomycetes</taxon>
        <taxon>Sordariomycetidae</taxon>
        <taxon>Diaporthales</taxon>
        <taxon>Diaporthaceae</taxon>
        <taxon>Diaporthe</taxon>
        <taxon>Diaporthe eres species complex</taxon>
    </lineage>
</organism>
<feature type="transmembrane region" description="Helical" evidence="3">
    <location>
        <begin position="9"/>
        <end position="30"/>
    </location>
</feature>
<dbReference type="SUPFAM" id="SSF51695">
    <property type="entry name" value="PLC-like phosphodiesterases"/>
    <property type="match status" value="1"/>
</dbReference>
<evidence type="ECO:0000313" key="5">
    <source>
        <dbReference type="Proteomes" id="UP001600888"/>
    </source>
</evidence>
<gene>
    <name evidence="4" type="ORF">FJTKL_04201</name>
</gene>
<keyword evidence="3" id="KW-1133">Transmembrane helix</keyword>
<proteinExistence type="inferred from homology"/>
<protein>
    <recommendedName>
        <fullName evidence="2">Altered inheritance of mitochondria protein 6</fullName>
    </recommendedName>
</protein>
<dbReference type="PROSITE" id="PS50007">
    <property type="entry name" value="PIPLC_X_DOMAIN"/>
    <property type="match status" value="1"/>
</dbReference>
<comment type="similarity">
    <text evidence="1">Belongs to the AIM6 family.</text>
</comment>
<keyword evidence="5" id="KW-1185">Reference proteome</keyword>
<reference evidence="4 5" key="1">
    <citation type="submission" date="2024-03" db="EMBL/GenBank/DDBJ databases">
        <title>A high-quality draft genome sequence of Diaporthe vaccinii, a causative agent of upright dieback and viscid rot disease in cranberry plants.</title>
        <authorList>
            <person name="Sarrasin M."/>
            <person name="Lang B.F."/>
            <person name="Burger G."/>
        </authorList>
    </citation>
    <scope>NUCLEOTIDE SEQUENCE [LARGE SCALE GENOMIC DNA]</scope>
    <source>
        <strain evidence="4 5">IS7</strain>
    </source>
</reference>
<dbReference type="InterPro" id="IPR017946">
    <property type="entry name" value="PLC-like_Pdiesterase_TIM-brl"/>
</dbReference>
<comment type="caution">
    <text evidence="4">The sequence shown here is derived from an EMBL/GenBank/DDBJ whole genome shotgun (WGS) entry which is preliminary data.</text>
</comment>
<name>A0ABR4DTA4_9PEZI</name>
<keyword evidence="3" id="KW-0812">Transmembrane</keyword>